<dbReference type="KEGG" id="samy:DB32_002743"/>
<reference evidence="1 2" key="1">
    <citation type="submission" date="2015-03" db="EMBL/GenBank/DDBJ databases">
        <title>Genome assembly of Sandaracinus amylolyticus DSM 53668.</title>
        <authorList>
            <person name="Sharma G."/>
            <person name="Subramanian S."/>
        </authorList>
    </citation>
    <scope>NUCLEOTIDE SEQUENCE [LARGE SCALE GENOMIC DNA]</scope>
    <source>
        <strain evidence="1 2">DSM 53668</strain>
    </source>
</reference>
<name>A0A0F6SEQ3_9BACT</name>
<evidence type="ECO:0000313" key="2">
    <source>
        <dbReference type="Proteomes" id="UP000034883"/>
    </source>
</evidence>
<accession>A0A0F6SEQ3</accession>
<dbReference type="STRING" id="927083.DB32_002743"/>
<keyword evidence="2" id="KW-1185">Reference proteome</keyword>
<dbReference type="RefSeq" id="WP_053232853.1">
    <property type="nucleotide sequence ID" value="NZ_CP011125.1"/>
</dbReference>
<gene>
    <name evidence="1" type="ORF">DB32_002743</name>
</gene>
<dbReference type="AlphaFoldDB" id="A0A0F6SEQ3"/>
<organism evidence="1 2">
    <name type="scientific">Sandaracinus amylolyticus</name>
    <dbReference type="NCBI Taxonomy" id="927083"/>
    <lineage>
        <taxon>Bacteria</taxon>
        <taxon>Pseudomonadati</taxon>
        <taxon>Myxococcota</taxon>
        <taxon>Polyangia</taxon>
        <taxon>Polyangiales</taxon>
        <taxon>Sandaracinaceae</taxon>
        <taxon>Sandaracinus</taxon>
    </lineage>
</organism>
<sequence length="203" mass="22335">MARSIVLRLGDEESAFAFAKVERDKLYGRKQRVVVDEQNRACAQAYLTADGTALVPTGGTAHVWIDERWDAVEQDGRLPVDEAGQALELHPSTLGVAQDASVVDPKRVLDHVTSAIYQLDAEAISPKLEDVLAKGGIVEVPFCYRDGFDQDVLFVLKNDEGYFAMVAQPTGFEMLEREALPLAIEPSGEESDELSDDLDFSMM</sequence>
<dbReference type="Proteomes" id="UP000034883">
    <property type="component" value="Chromosome"/>
</dbReference>
<dbReference type="OrthoDB" id="5522346at2"/>
<dbReference type="EMBL" id="CP011125">
    <property type="protein sequence ID" value="AKF05594.1"/>
    <property type="molecule type" value="Genomic_DNA"/>
</dbReference>
<protein>
    <submittedName>
        <fullName evidence="1">Uncharacterized protein</fullName>
    </submittedName>
</protein>
<evidence type="ECO:0000313" key="1">
    <source>
        <dbReference type="EMBL" id="AKF05594.1"/>
    </source>
</evidence>
<proteinExistence type="predicted"/>